<dbReference type="Proteomes" id="UP001320544">
    <property type="component" value="Chromosome"/>
</dbReference>
<name>A0ABM7WJZ9_9ACTN</name>
<organism evidence="1 2">
    <name type="scientific">Raoultibacter timonensis</name>
    <dbReference type="NCBI Taxonomy" id="1907662"/>
    <lineage>
        <taxon>Bacteria</taxon>
        <taxon>Bacillati</taxon>
        <taxon>Actinomycetota</taxon>
        <taxon>Coriobacteriia</taxon>
        <taxon>Eggerthellales</taxon>
        <taxon>Eggerthellaceae</taxon>
        <taxon>Raoultibacter</taxon>
    </lineage>
</organism>
<accession>A0ABM7WJZ9</accession>
<gene>
    <name evidence="1" type="ORF">CE91St30_19550</name>
</gene>
<evidence type="ECO:0000313" key="1">
    <source>
        <dbReference type="EMBL" id="BDE96622.1"/>
    </source>
</evidence>
<evidence type="ECO:0000313" key="2">
    <source>
        <dbReference type="Proteomes" id="UP001320544"/>
    </source>
</evidence>
<reference evidence="1 2" key="1">
    <citation type="submission" date="2022-01" db="EMBL/GenBank/DDBJ databases">
        <title>Novel bile acid biosynthetic pathways are enriched in the microbiome of centenarians.</title>
        <authorList>
            <person name="Sato Y."/>
            <person name="Atarashi K."/>
            <person name="Plichta R.D."/>
            <person name="Arai Y."/>
            <person name="Sasajima S."/>
            <person name="Kearney M.S."/>
            <person name="Suda W."/>
            <person name="Takeshita K."/>
            <person name="Sasaki T."/>
            <person name="Okamoto S."/>
            <person name="Skelly N.A."/>
            <person name="Okamura Y."/>
            <person name="Vlamakis H."/>
            <person name="Li Y."/>
            <person name="Tanoue T."/>
            <person name="Takei H."/>
            <person name="Nittono H."/>
            <person name="Narushima S."/>
            <person name="Irie J."/>
            <person name="Itoh H."/>
            <person name="Moriya K."/>
            <person name="Sugiura Y."/>
            <person name="Suematsu M."/>
            <person name="Moritoki N."/>
            <person name="Shibata S."/>
            <person name="Littman R.D."/>
            <person name="Fischbach A.M."/>
            <person name="Uwamino Y."/>
            <person name="Inoue T."/>
            <person name="Honda A."/>
            <person name="Hattori M."/>
            <person name="Murai T."/>
            <person name="Xavier J.R."/>
            <person name="Hirose N."/>
            <person name="Honda K."/>
        </authorList>
    </citation>
    <scope>NUCLEOTIDE SEQUENCE [LARGE SCALE GENOMIC DNA]</scope>
    <source>
        <strain evidence="1 2">CE91-St30</strain>
    </source>
</reference>
<protein>
    <submittedName>
        <fullName evidence="1">Uncharacterized protein</fullName>
    </submittedName>
</protein>
<dbReference type="EMBL" id="AP025564">
    <property type="protein sequence ID" value="BDE96622.1"/>
    <property type="molecule type" value="Genomic_DNA"/>
</dbReference>
<sequence length="370" mass="38973">MRAMSVELITGRGTTDHVGAEDFGAYQAYTFGVGAYILHGCEASVVDSNTVRISEGELLVQGRHVRVKGSEDIAIQSGTAGRNRKDMVCVRYAKDLNGVEDAPLAVIVGTPVEGEASLPPYVQGDILAGDVAADFPLYEIPIAGLVVGVPKAIMGKASDVLSMLADKADIEHEHDGYLPLSGGTLRGGLTFANDAFVFGINSKGQKSSSFEAKTHDNRTTVGYGGYAASEGSTDIYGNVVSIASRGAVTKNGRILYGGTVLYSNATGTTGTVALSESVANFSMIDIFFRDNDWSFDCVRMADPNGKTAALCVSTKTTSGVYWEKKRAVNVSGVAMTNKTADCVSLNIERNEVAGETGVNNVFITKVIGYV</sequence>
<proteinExistence type="predicted"/>
<keyword evidence="2" id="KW-1185">Reference proteome</keyword>